<dbReference type="PANTHER" id="PTHR43110">
    <property type="entry name" value="THIOL PEROXIDASE"/>
    <property type="match status" value="1"/>
</dbReference>
<evidence type="ECO:0000313" key="7">
    <source>
        <dbReference type="Proteomes" id="UP000437065"/>
    </source>
</evidence>
<dbReference type="InterPro" id="IPR024706">
    <property type="entry name" value="Peroxiredoxin_AhpC-typ"/>
</dbReference>
<dbReference type="InterPro" id="IPR000866">
    <property type="entry name" value="AhpC/TSA"/>
</dbReference>
<dbReference type="SUPFAM" id="SSF52833">
    <property type="entry name" value="Thioredoxin-like"/>
    <property type="match status" value="1"/>
</dbReference>
<dbReference type="Proteomes" id="UP000437065">
    <property type="component" value="Unassembled WGS sequence"/>
</dbReference>
<evidence type="ECO:0000256" key="3">
    <source>
        <dbReference type="PIRSR" id="PIRSR000239-1"/>
    </source>
</evidence>
<dbReference type="InterPro" id="IPR036249">
    <property type="entry name" value="Thioredoxin-like_sf"/>
</dbReference>
<dbReference type="PANTHER" id="PTHR43110:SF1">
    <property type="entry name" value="THIOL PEROXIDASE"/>
    <property type="match status" value="1"/>
</dbReference>
<dbReference type="InterPro" id="IPR050455">
    <property type="entry name" value="Tpx_Peroxidase_subfamily"/>
</dbReference>
<proteinExistence type="predicted"/>
<feature type="active site" description="Cysteine sulfenic acid (-SOH) intermediate; for peroxidase activity" evidence="3">
    <location>
        <position position="61"/>
    </location>
</feature>
<dbReference type="PROSITE" id="PS51352">
    <property type="entry name" value="THIOREDOXIN_2"/>
    <property type="match status" value="1"/>
</dbReference>
<dbReference type="PIRSF" id="PIRSF000239">
    <property type="entry name" value="AHPC"/>
    <property type="match status" value="1"/>
</dbReference>
<feature type="region of interest" description="Disordered" evidence="4">
    <location>
        <begin position="1"/>
        <end position="31"/>
    </location>
</feature>
<dbReference type="InterPro" id="IPR013766">
    <property type="entry name" value="Thioredoxin_domain"/>
</dbReference>
<evidence type="ECO:0000259" key="5">
    <source>
        <dbReference type="PROSITE" id="PS51352"/>
    </source>
</evidence>
<keyword evidence="2" id="KW-0676">Redox-active center</keyword>
<keyword evidence="1" id="KW-0560">Oxidoreductase</keyword>
<feature type="compositionally biased region" description="Basic and acidic residues" evidence="4">
    <location>
        <begin position="20"/>
        <end position="31"/>
    </location>
</feature>
<reference evidence="6 7" key="1">
    <citation type="submission" date="2019-12" db="EMBL/GenBank/DDBJ databases">
        <title>Isolation and characterization of three novel carbon monoxide-oxidizing members of Halobacteria from salione crusts and soils.</title>
        <authorList>
            <person name="Myers M.R."/>
            <person name="King G.M."/>
        </authorList>
    </citation>
    <scope>NUCLEOTIDE SEQUENCE [LARGE SCALE GENOMIC DNA]</scope>
    <source>
        <strain evidence="6 7">WSA2</strain>
    </source>
</reference>
<dbReference type="EMBL" id="WUUS01000001">
    <property type="protein sequence ID" value="MXR39957.1"/>
    <property type="molecule type" value="Genomic_DNA"/>
</dbReference>
<dbReference type="RefSeq" id="WP_159662571.1">
    <property type="nucleotide sequence ID" value="NZ_WUUS01000001.1"/>
</dbReference>
<evidence type="ECO:0000256" key="4">
    <source>
        <dbReference type="SAM" id="MobiDB-lite"/>
    </source>
</evidence>
<evidence type="ECO:0000313" key="6">
    <source>
        <dbReference type="EMBL" id="MXR39957.1"/>
    </source>
</evidence>
<dbReference type="GO" id="GO:0016491">
    <property type="term" value="F:oxidoreductase activity"/>
    <property type="evidence" value="ECO:0007669"/>
    <property type="project" value="UniProtKB-KW"/>
</dbReference>
<keyword evidence="7" id="KW-1185">Reference proteome</keyword>
<sequence length="173" mass="18938">MLEIGDDAPDVTAPMATPEAARETDRGSYTGDDVREFSLSDPLEDGPVVLAFYPGVFSRTCTRELCELRDWKADLADLDAPLYGVSVDSPWSLLAFIDEYDLQYPLVSGFNNDVIDDFGVRREDSIMRGIANRAVFVVAPDGTVTYTWKATEPLTFPDTDEVEAAVAEAAGTK</sequence>
<accession>A0A6B0SNJ7</accession>
<dbReference type="GO" id="GO:0016209">
    <property type="term" value="F:antioxidant activity"/>
    <property type="evidence" value="ECO:0007669"/>
    <property type="project" value="InterPro"/>
</dbReference>
<evidence type="ECO:0000256" key="1">
    <source>
        <dbReference type="ARBA" id="ARBA00023002"/>
    </source>
</evidence>
<organism evidence="6 7">
    <name type="scientific">Halobaculum saliterrae</name>
    <dbReference type="NCBI Taxonomy" id="2073113"/>
    <lineage>
        <taxon>Archaea</taxon>
        <taxon>Methanobacteriati</taxon>
        <taxon>Methanobacteriota</taxon>
        <taxon>Stenosarchaea group</taxon>
        <taxon>Halobacteria</taxon>
        <taxon>Halobacteriales</taxon>
        <taxon>Haloferacaceae</taxon>
        <taxon>Halobaculum</taxon>
    </lineage>
</organism>
<evidence type="ECO:0000256" key="2">
    <source>
        <dbReference type="ARBA" id="ARBA00023284"/>
    </source>
</evidence>
<protein>
    <submittedName>
        <fullName evidence="6">Redoxin domain-containing protein</fullName>
    </submittedName>
</protein>
<dbReference type="AlphaFoldDB" id="A0A6B0SNJ7"/>
<gene>
    <name evidence="6" type="ORF">GRX01_01095</name>
</gene>
<feature type="domain" description="Thioredoxin" evidence="5">
    <location>
        <begin position="2"/>
        <end position="171"/>
    </location>
</feature>
<name>A0A6B0SNJ7_9EURY</name>
<dbReference type="Pfam" id="PF00578">
    <property type="entry name" value="AhpC-TSA"/>
    <property type="match status" value="1"/>
</dbReference>
<dbReference type="OrthoDB" id="6924at2157"/>
<dbReference type="Gene3D" id="3.40.30.10">
    <property type="entry name" value="Glutaredoxin"/>
    <property type="match status" value="1"/>
</dbReference>
<comment type="caution">
    <text evidence="6">The sequence shown here is derived from an EMBL/GenBank/DDBJ whole genome shotgun (WGS) entry which is preliminary data.</text>
</comment>